<dbReference type="OrthoDB" id="9791537at2"/>
<dbReference type="InterPro" id="IPR010982">
    <property type="entry name" value="Lambda_DNA-bd_dom_sf"/>
</dbReference>
<dbReference type="AlphaFoldDB" id="A0A3S4IJW8"/>
<dbReference type="PRINTS" id="PR00030">
    <property type="entry name" value="HTHCRO"/>
</dbReference>
<dbReference type="EMBL" id="LR134201">
    <property type="protein sequence ID" value="VEC00030.1"/>
    <property type="molecule type" value="Genomic_DNA"/>
</dbReference>
<gene>
    <name evidence="2" type="ORF">NCTC11466_03527</name>
</gene>
<evidence type="ECO:0000259" key="1">
    <source>
        <dbReference type="PROSITE" id="PS50943"/>
    </source>
</evidence>
<dbReference type="KEGG" id="clap:NCTC11466_03527"/>
<dbReference type="InterPro" id="IPR001387">
    <property type="entry name" value="Cro/C1-type_HTH"/>
</dbReference>
<dbReference type="CDD" id="cd00093">
    <property type="entry name" value="HTH_XRE"/>
    <property type="match status" value="1"/>
</dbReference>
<protein>
    <submittedName>
        <fullName evidence="2">Transcriptional repressor DicA</fullName>
    </submittedName>
</protein>
<organism evidence="2 3">
    <name type="scientific">Cedecea lapagei</name>
    <dbReference type="NCBI Taxonomy" id="158823"/>
    <lineage>
        <taxon>Bacteria</taxon>
        <taxon>Pseudomonadati</taxon>
        <taxon>Pseudomonadota</taxon>
        <taxon>Gammaproteobacteria</taxon>
        <taxon>Enterobacterales</taxon>
        <taxon>Enterobacteriaceae</taxon>
        <taxon>Cedecea</taxon>
    </lineage>
</organism>
<proteinExistence type="predicted"/>
<dbReference type="Proteomes" id="UP000274122">
    <property type="component" value="Chromosome"/>
</dbReference>
<feature type="domain" description="HTH cro/C1-type" evidence="1">
    <location>
        <begin position="8"/>
        <end position="61"/>
    </location>
</feature>
<sequence length="71" mass="7923">MDSLSTRLKQKRAELKLTQAELAAKTGIKQQSLQRIEAGETKRPRFLFELASALNCDPAWLMYGTKNGKAA</sequence>
<dbReference type="SUPFAM" id="SSF47413">
    <property type="entry name" value="lambda repressor-like DNA-binding domains"/>
    <property type="match status" value="1"/>
</dbReference>
<dbReference type="RefSeq" id="WP_126357318.1">
    <property type="nucleotide sequence ID" value="NZ_LR134201.1"/>
</dbReference>
<keyword evidence="3" id="KW-1185">Reference proteome</keyword>
<dbReference type="Gene3D" id="1.10.260.40">
    <property type="entry name" value="lambda repressor-like DNA-binding domains"/>
    <property type="match status" value="1"/>
</dbReference>
<evidence type="ECO:0000313" key="3">
    <source>
        <dbReference type="Proteomes" id="UP000274122"/>
    </source>
</evidence>
<name>A0A3S4IJW8_9ENTR</name>
<reference evidence="2 3" key="1">
    <citation type="submission" date="2018-12" db="EMBL/GenBank/DDBJ databases">
        <authorList>
            <consortium name="Pathogen Informatics"/>
        </authorList>
    </citation>
    <scope>NUCLEOTIDE SEQUENCE [LARGE SCALE GENOMIC DNA]</scope>
    <source>
        <strain evidence="2 3">NCTC11466</strain>
    </source>
</reference>
<dbReference type="GO" id="GO:0003677">
    <property type="term" value="F:DNA binding"/>
    <property type="evidence" value="ECO:0007669"/>
    <property type="project" value="InterPro"/>
</dbReference>
<dbReference type="SMART" id="SM00530">
    <property type="entry name" value="HTH_XRE"/>
    <property type="match status" value="1"/>
</dbReference>
<dbReference type="Pfam" id="PF01381">
    <property type="entry name" value="HTH_3"/>
    <property type="match status" value="1"/>
</dbReference>
<accession>A0A3S4IJW8</accession>
<dbReference type="InterPro" id="IPR000655">
    <property type="entry name" value="Cro-like"/>
</dbReference>
<evidence type="ECO:0000313" key="2">
    <source>
        <dbReference type="EMBL" id="VEC00030.1"/>
    </source>
</evidence>
<dbReference type="PROSITE" id="PS50943">
    <property type="entry name" value="HTH_CROC1"/>
    <property type="match status" value="1"/>
</dbReference>
<dbReference type="GO" id="GO:0006355">
    <property type="term" value="P:regulation of DNA-templated transcription"/>
    <property type="evidence" value="ECO:0007669"/>
    <property type="project" value="InterPro"/>
</dbReference>